<name>A0A2P4Y4M6_9STRA</name>
<feature type="non-terminal residue" evidence="2">
    <location>
        <position position="69"/>
    </location>
</feature>
<protein>
    <submittedName>
        <fullName evidence="2">Uncharacterized protein</fullName>
    </submittedName>
</protein>
<gene>
    <name evidence="2" type="ORF">PHPALM_10490</name>
</gene>
<dbReference type="EMBL" id="NCKW01005509">
    <property type="protein sequence ID" value="POM72747.1"/>
    <property type="molecule type" value="Genomic_DNA"/>
</dbReference>
<proteinExistence type="predicted"/>
<dbReference type="OrthoDB" id="96320at2759"/>
<sequence length="69" mass="7279">MDSVVNAVNVDAKDKSQDGPQQSDGDEAMEEKAVEVNNQGIVATTERFTGMTSELESTGCGHGLTSEMT</sequence>
<evidence type="ECO:0000313" key="3">
    <source>
        <dbReference type="Proteomes" id="UP000237271"/>
    </source>
</evidence>
<reference evidence="2 3" key="1">
    <citation type="journal article" date="2017" name="Genome Biol. Evol.">
        <title>Phytophthora megakarya and P. palmivora, closely related causal agents of cacao black pod rot, underwent increases in genome sizes and gene numbers by different mechanisms.</title>
        <authorList>
            <person name="Ali S.S."/>
            <person name="Shao J."/>
            <person name="Lary D.J."/>
            <person name="Kronmiller B."/>
            <person name="Shen D."/>
            <person name="Strem M.D."/>
            <person name="Amoako-Attah I."/>
            <person name="Akrofi A.Y."/>
            <person name="Begoude B.A."/>
            <person name="Ten Hoopen G.M."/>
            <person name="Coulibaly K."/>
            <person name="Kebe B.I."/>
            <person name="Melnick R.L."/>
            <person name="Guiltinan M.J."/>
            <person name="Tyler B.M."/>
            <person name="Meinhardt L.W."/>
            <person name="Bailey B.A."/>
        </authorList>
    </citation>
    <scope>NUCLEOTIDE SEQUENCE [LARGE SCALE GENOMIC DNA]</scope>
    <source>
        <strain evidence="3">sbr112.9</strain>
    </source>
</reference>
<feature type="region of interest" description="Disordered" evidence="1">
    <location>
        <begin position="1"/>
        <end position="69"/>
    </location>
</feature>
<accession>A0A2P4Y4M6</accession>
<comment type="caution">
    <text evidence="2">The sequence shown here is derived from an EMBL/GenBank/DDBJ whole genome shotgun (WGS) entry which is preliminary data.</text>
</comment>
<organism evidence="2 3">
    <name type="scientific">Phytophthora palmivora</name>
    <dbReference type="NCBI Taxonomy" id="4796"/>
    <lineage>
        <taxon>Eukaryota</taxon>
        <taxon>Sar</taxon>
        <taxon>Stramenopiles</taxon>
        <taxon>Oomycota</taxon>
        <taxon>Peronosporomycetes</taxon>
        <taxon>Peronosporales</taxon>
        <taxon>Peronosporaceae</taxon>
        <taxon>Phytophthora</taxon>
    </lineage>
</organism>
<dbReference type="AlphaFoldDB" id="A0A2P4Y4M6"/>
<keyword evidence="3" id="KW-1185">Reference proteome</keyword>
<feature type="compositionally biased region" description="Polar residues" evidence="1">
    <location>
        <begin position="36"/>
        <end position="56"/>
    </location>
</feature>
<evidence type="ECO:0000256" key="1">
    <source>
        <dbReference type="SAM" id="MobiDB-lite"/>
    </source>
</evidence>
<dbReference type="Proteomes" id="UP000237271">
    <property type="component" value="Unassembled WGS sequence"/>
</dbReference>
<evidence type="ECO:0000313" key="2">
    <source>
        <dbReference type="EMBL" id="POM72747.1"/>
    </source>
</evidence>